<name>A0A643FKD7_9BURK</name>
<evidence type="ECO:0000259" key="1">
    <source>
        <dbReference type="Pfam" id="PF13460"/>
    </source>
</evidence>
<dbReference type="PANTHER" id="PTHR43355:SF2">
    <property type="entry name" value="FLAVIN REDUCTASE (NADPH)"/>
    <property type="match status" value="1"/>
</dbReference>
<organism evidence="2 3">
    <name type="scientific">Cupriavidus basilensis</name>
    <dbReference type="NCBI Taxonomy" id="68895"/>
    <lineage>
        <taxon>Bacteria</taxon>
        <taxon>Pseudomonadati</taxon>
        <taxon>Pseudomonadota</taxon>
        <taxon>Betaproteobacteria</taxon>
        <taxon>Burkholderiales</taxon>
        <taxon>Burkholderiaceae</taxon>
        <taxon>Cupriavidus</taxon>
    </lineage>
</organism>
<dbReference type="Gene3D" id="3.40.50.720">
    <property type="entry name" value="NAD(P)-binding Rossmann-like Domain"/>
    <property type="match status" value="1"/>
</dbReference>
<evidence type="ECO:0000313" key="3">
    <source>
        <dbReference type="Proteomes" id="UP000397656"/>
    </source>
</evidence>
<dbReference type="RefSeq" id="WP_150992376.1">
    <property type="nucleotide sequence ID" value="NZ_CP062803.1"/>
</dbReference>
<dbReference type="GO" id="GO:0016646">
    <property type="term" value="F:oxidoreductase activity, acting on the CH-NH group of donors, NAD or NADP as acceptor"/>
    <property type="evidence" value="ECO:0007669"/>
    <property type="project" value="TreeGrafter"/>
</dbReference>
<dbReference type="PANTHER" id="PTHR43355">
    <property type="entry name" value="FLAVIN REDUCTASE (NADPH)"/>
    <property type="match status" value="1"/>
</dbReference>
<dbReference type="SUPFAM" id="SSF51735">
    <property type="entry name" value="NAD(P)-binding Rossmann-fold domains"/>
    <property type="match status" value="1"/>
</dbReference>
<dbReference type="Pfam" id="PF13460">
    <property type="entry name" value="NAD_binding_10"/>
    <property type="match status" value="1"/>
</dbReference>
<dbReference type="AlphaFoldDB" id="A0A643FKD7"/>
<proteinExistence type="predicted"/>
<gene>
    <name evidence="2" type="ORF">F7R26_011850</name>
</gene>
<dbReference type="Proteomes" id="UP000397656">
    <property type="component" value="Chromosome 1"/>
</dbReference>
<dbReference type="InterPro" id="IPR016040">
    <property type="entry name" value="NAD(P)-bd_dom"/>
</dbReference>
<sequence length="203" mass="21372">MKIAIIGATGRVGTRLIDEALSRGHTVTAIARQADKLAARPGLATINADVADTKALAAALAGQDVAISTVRFLQTTAQQITSAVKAAGVPRLLVVGGAGSLFVAPGAQLVDTAQFPQAYKAEALAGRDFLNALRNETAIDWTFLSPAALFEPGSRTGKFRVGEETLLSDASGKSWISMEDYAIAMIDEVEKPAHSRQRYTVAY</sequence>
<dbReference type="EMBL" id="CP062803">
    <property type="protein sequence ID" value="QOT74949.1"/>
    <property type="molecule type" value="Genomic_DNA"/>
</dbReference>
<dbReference type="CDD" id="cd05244">
    <property type="entry name" value="BVR-B_like_SDR_a"/>
    <property type="match status" value="1"/>
</dbReference>
<evidence type="ECO:0000313" key="2">
    <source>
        <dbReference type="EMBL" id="QOT74949.1"/>
    </source>
</evidence>
<reference evidence="2 3" key="1">
    <citation type="submission" date="2020-10" db="EMBL/GenBank/DDBJ databases">
        <title>Complete genome sequence of Cupriavidus basilensis CCUG 49340T.</title>
        <authorList>
            <person name="Salva-Serra F."/>
            <person name="Donoso R.A."/>
            <person name="Cho K.H."/>
            <person name="Yoo J.A."/>
            <person name="Lee K."/>
            <person name="Yoon S.-H."/>
            <person name="Perez-Pantoja D."/>
            <person name="Moore E.R.B."/>
        </authorList>
    </citation>
    <scope>NUCLEOTIDE SEQUENCE [LARGE SCALE GENOMIC DNA]</scope>
    <source>
        <strain evidence="3">CCUG 49340</strain>
    </source>
</reference>
<accession>A0A643FKD7</accession>
<feature type="domain" description="NAD(P)-binding" evidence="1">
    <location>
        <begin position="7"/>
        <end position="190"/>
    </location>
</feature>
<protein>
    <submittedName>
        <fullName evidence="2">NAD(P)-dependent oxidoreductase</fullName>
    </submittedName>
</protein>
<dbReference type="InterPro" id="IPR051606">
    <property type="entry name" value="Polyketide_Oxido-like"/>
</dbReference>
<dbReference type="InterPro" id="IPR036291">
    <property type="entry name" value="NAD(P)-bd_dom_sf"/>
</dbReference>
<dbReference type="GeneID" id="98401600"/>